<sequence>MSSGASVSMEVTGRGLLKICVHSYTIKSCYSPAILERRRFFRRMCKSRYDVFKVCWDIRSNDCNFYSENEWSVCFLLLCDTATLPKMRKFDIMEIEKESALNGR</sequence>
<protein>
    <submittedName>
        <fullName evidence="1">Uncharacterized protein</fullName>
    </submittedName>
</protein>
<comment type="caution">
    <text evidence="1">The sequence shown here is derived from an EMBL/GenBank/DDBJ whole genome shotgun (WGS) entry which is preliminary data.</text>
</comment>
<organism evidence="1 2">
    <name type="scientific">Trichonephila inaurata madagascariensis</name>
    <dbReference type="NCBI Taxonomy" id="2747483"/>
    <lineage>
        <taxon>Eukaryota</taxon>
        <taxon>Metazoa</taxon>
        <taxon>Ecdysozoa</taxon>
        <taxon>Arthropoda</taxon>
        <taxon>Chelicerata</taxon>
        <taxon>Arachnida</taxon>
        <taxon>Araneae</taxon>
        <taxon>Araneomorphae</taxon>
        <taxon>Entelegynae</taxon>
        <taxon>Araneoidea</taxon>
        <taxon>Nephilidae</taxon>
        <taxon>Trichonephila</taxon>
        <taxon>Trichonephila inaurata</taxon>
    </lineage>
</organism>
<gene>
    <name evidence="1" type="ORF">TNIN_30341</name>
</gene>
<evidence type="ECO:0000313" key="1">
    <source>
        <dbReference type="EMBL" id="GFY70458.1"/>
    </source>
</evidence>
<dbReference type="EMBL" id="BMAV01018268">
    <property type="protein sequence ID" value="GFY70458.1"/>
    <property type="molecule type" value="Genomic_DNA"/>
</dbReference>
<name>A0A8X7CIZ5_9ARAC</name>
<proteinExistence type="predicted"/>
<reference evidence="1" key="1">
    <citation type="submission" date="2020-08" db="EMBL/GenBank/DDBJ databases">
        <title>Multicomponent nature underlies the extraordinary mechanical properties of spider dragline silk.</title>
        <authorList>
            <person name="Kono N."/>
            <person name="Nakamura H."/>
            <person name="Mori M."/>
            <person name="Yoshida Y."/>
            <person name="Ohtoshi R."/>
            <person name="Malay A.D."/>
            <person name="Moran D.A.P."/>
            <person name="Tomita M."/>
            <person name="Numata K."/>
            <person name="Arakawa K."/>
        </authorList>
    </citation>
    <scope>NUCLEOTIDE SEQUENCE</scope>
</reference>
<dbReference type="Proteomes" id="UP000886998">
    <property type="component" value="Unassembled WGS sequence"/>
</dbReference>
<accession>A0A8X7CIZ5</accession>
<dbReference type="AlphaFoldDB" id="A0A8X7CIZ5"/>
<evidence type="ECO:0000313" key="2">
    <source>
        <dbReference type="Proteomes" id="UP000886998"/>
    </source>
</evidence>
<keyword evidence="2" id="KW-1185">Reference proteome</keyword>